<protein>
    <submittedName>
        <fullName evidence="1">Uncharacterized protein</fullName>
    </submittedName>
</protein>
<gene>
    <name evidence="1" type="ORF">L345_08222</name>
</gene>
<sequence length="142" mass="16891">MLAQFEMSTLDEFNEFEREKKTHINPSRVHRLQVFFPAQKFGKLLATEQRKWVETEVGTDTRRWLRDFWVLLFGNSCYPAAVMREETPEEDIIQYLKEKHLPKILDVEKDFLNDKITIKEIKEAVGKQKMSEKDKENDALVT</sequence>
<organism evidence="1 2">
    <name type="scientific">Ophiophagus hannah</name>
    <name type="common">King cobra</name>
    <name type="synonym">Naja hannah</name>
    <dbReference type="NCBI Taxonomy" id="8665"/>
    <lineage>
        <taxon>Eukaryota</taxon>
        <taxon>Metazoa</taxon>
        <taxon>Chordata</taxon>
        <taxon>Craniata</taxon>
        <taxon>Vertebrata</taxon>
        <taxon>Euteleostomi</taxon>
        <taxon>Lepidosauria</taxon>
        <taxon>Squamata</taxon>
        <taxon>Bifurcata</taxon>
        <taxon>Unidentata</taxon>
        <taxon>Episquamata</taxon>
        <taxon>Toxicofera</taxon>
        <taxon>Serpentes</taxon>
        <taxon>Colubroidea</taxon>
        <taxon>Elapidae</taxon>
        <taxon>Elapinae</taxon>
        <taxon>Ophiophagus</taxon>
    </lineage>
</organism>
<keyword evidence="2" id="KW-1185">Reference proteome</keyword>
<evidence type="ECO:0000313" key="1">
    <source>
        <dbReference type="EMBL" id="ETE66001.1"/>
    </source>
</evidence>
<dbReference type="Proteomes" id="UP000018936">
    <property type="component" value="Unassembled WGS sequence"/>
</dbReference>
<feature type="non-terminal residue" evidence="1">
    <location>
        <position position="1"/>
    </location>
</feature>
<dbReference type="AlphaFoldDB" id="V8NVN3"/>
<comment type="caution">
    <text evidence="1">The sequence shown here is derived from an EMBL/GenBank/DDBJ whole genome shotgun (WGS) entry which is preliminary data.</text>
</comment>
<reference evidence="1 2" key="1">
    <citation type="journal article" date="2013" name="Proc. Natl. Acad. Sci. U.S.A.">
        <title>The king cobra genome reveals dynamic gene evolution and adaptation in the snake venom system.</title>
        <authorList>
            <person name="Vonk F.J."/>
            <person name="Casewell N.R."/>
            <person name="Henkel C.V."/>
            <person name="Heimberg A.M."/>
            <person name="Jansen H.J."/>
            <person name="McCleary R.J."/>
            <person name="Kerkkamp H.M."/>
            <person name="Vos R.A."/>
            <person name="Guerreiro I."/>
            <person name="Calvete J.J."/>
            <person name="Wuster W."/>
            <person name="Woods A.E."/>
            <person name="Logan J.M."/>
            <person name="Harrison R.A."/>
            <person name="Castoe T.A."/>
            <person name="de Koning A.P."/>
            <person name="Pollock D.D."/>
            <person name="Yandell M."/>
            <person name="Calderon D."/>
            <person name="Renjifo C."/>
            <person name="Currier R.B."/>
            <person name="Salgado D."/>
            <person name="Pla D."/>
            <person name="Sanz L."/>
            <person name="Hyder A.S."/>
            <person name="Ribeiro J.M."/>
            <person name="Arntzen J.W."/>
            <person name="van den Thillart G.E."/>
            <person name="Boetzer M."/>
            <person name="Pirovano W."/>
            <person name="Dirks R.P."/>
            <person name="Spaink H.P."/>
            <person name="Duboule D."/>
            <person name="McGlinn E."/>
            <person name="Kini R.M."/>
            <person name="Richardson M.K."/>
        </authorList>
    </citation>
    <scope>NUCLEOTIDE SEQUENCE</scope>
    <source>
        <tissue evidence="1">Blood</tissue>
    </source>
</reference>
<proteinExistence type="predicted"/>
<name>V8NVN3_OPHHA</name>
<evidence type="ECO:0000313" key="2">
    <source>
        <dbReference type="Proteomes" id="UP000018936"/>
    </source>
</evidence>
<accession>V8NVN3</accession>
<dbReference type="EMBL" id="AZIM01001694">
    <property type="protein sequence ID" value="ETE66001.1"/>
    <property type="molecule type" value="Genomic_DNA"/>
</dbReference>